<proteinExistence type="predicted"/>
<protein>
    <submittedName>
        <fullName evidence="2">Uncharacterized protein</fullName>
    </submittedName>
</protein>
<name>A0ABQ9TKN3_SAGOE</name>
<reference evidence="2 3" key="1">
    <citation type="submission" date="2023-05" db="EMBL/GenBank/DDBJ databases">
        <title>B98-5 Cell Line De Novo Hybrid Assembly: An Optical Mapping Approach.</title>
        <authorList>
            <person name="Kananen K."/>
            <person name="Auerbach J.A."/>
            <person name="Kautto E."/>
            <person name="Blachly J.S."/>
        </authorList>
    </citation>
    <scope>NUCLEOTIDE SEQUENCE [LARGE SCALE GENOMIC DNA]</scope>
    <source>
        <strain evidence="2">B95-8</strain>
        <tissue evidence="2">Cell line</tissue>
    </source>
</reference>
<sequence length="185" mass="19816">MGRARDALRWVPGSALPTKFRIGPRGQGSGPVGLEIQPGEVLQVSVDRRKMPETLRKGVSRTLPGSVSSLPRFNLGRPPGVPALVSKPKDLCFSALLSGEGAKKGKAASAASGRGGHTRNWPPQTPDRVKTQKISGRSPIPRQMSWHAAKDHYGSQAGHANGFSPFIVFTENIIILLLSDSLRLL</sequence>
<accession>A0ABQ9TKN3</accession>
<evidence type="ECO:0000313" key="3">
    <source>
        <dbReference type="Proteomes" id="UP001266305"/>
    </source>
</evidence>
<evidence type="ECO:0000313" key="2">
    <source>
        <dbReference type="EMBL" id="KAK2084983.1"/>
    </source>
</evidence>
<comment type="caution">
    <text evidence="2">The sequence shown here is derived from an EMBL/GenBank/DDBJ whole genome shotgun (WGS) entry which is preliminary data.</text>
</comment>
<gene>
    <name evidence="2" type="ORF">P7K49_036283</name>
</gene>
<evidence type="ECO:0000256" key="1">
    <source>
        <dbReference type="SAM" id="MobiDB-lite"/>
    </source>
</evidence>
<keyword evidence="3" id="KW-1185">Reference proteome</keyword>
<organism evidence="2 3">
    <name type="scientific">Saguinus oedipus</name>
    <name type="common">Cotton-top tamarin</name>
    <name type="synonym">Oedipomidas oedipus</name>
    <dbReference type="NCBI Taxonomy" id="9490"/>
    <lineage>
        <taxon>Eukaryota</taxon>
        <taxon>Metazoa</taxon>
        <taxon>Chordata</taxon>
        <taxon>Craniata</taxon>
        <taxon>Vertebrata</taxon>
        <taxon>Euteleostomi</taxon>
        <taxon>Mammalia</taxon>
        <taxon>Eutheria</taxon>
        <taxon>Euarchontoglires</taxon>
        <taxon>Primates</taxon>
        <taxon>Haplorrhini</taxon>
        <taxon>Platyrrhini</taxon>
        <taxon>Cebidae</taxon>
        <taxon>Callitrichinae</taxon>
        <taxon>Saguinus</taxon>
    </lineage>
</organism>
<dbReference type="Proteomes" id="UP001266305">
    <property type="component" value="Unassembled WGS sequence"/>
</dbReference>
<dbReference type="EMBL" id="JASSZA010000021">
    <property type="protein sequence ID" value="KAK2084983.1"/>
    <property type="molecule type" value="Genomic_DNA"/>
</dbReference>
<feature type="region of interest" description="Disordered" evidence="1">
    <location>
        <begin position="104"/>
        <end position="138"/>
    </location>
</feature>